<protein>
    <submittedName>
        <fullName evidence="1">Uncharacterized protein</fullName>
    </submittedName>
</protein>
<sequence length="152" mass="17058">MFESRSVSCQIPQLTNYHYLVRRANQSVECKSPPAFTRHPLPYHLVRQILPNHTVPEIPNHSAHNVPTLRQTRVASSRRIYQCGSLDPFTATASFPHPLPPATSKSYSLGCSSGIHCMLAPINKCRCTPFRVSRRVTRFCRALNNGKTRGGC</sequence>
<evidence type="ECO:0000313" key="2">
    <source>
        <dbReference type="Proteomes" id="UP001054945"/>
    </source>
</evidence>
<dbReference type="AlphaFoldDB" id="A0AAV4NGW9"/>
<dbReference type="Proteomes" id="UP001054945">
    <property type="component" value="Unassembled WGS sequence"/>
</dbReference>
<organism evidence="1 2">
    <name type="scientific">Caerostris extrusa</name>
    <name type="common">Bark spider</name>
    <name type="synonym">Caerostris bankana</name>
    <dbReference type="NCBI Taxonomy" id="172846"/>
    <lineage>
        <taxon>Eukaryota</taxon>
        <taxon>Metazoa</taxon>
        <taxon>Ecdysozoa</taxon>
        <taxon>Arthropoda</taxon>
        <taxon>Chelicerata</taxon>
        <taxon>Arachnida</taxon>
        <taxon>Araneae</taxon>
        <taxon>Araneomorphae</taxon>
        <taxon>Entelegynae</taxon>
        <taxon>Araneoidea</taxon>
        <taxon>Araneidae</taxon>
        <taxon>Caerostris</taxon>
    </lineage>
</organism>
<comment type="caution">
    <text evidence="1">The sequence shown here is derived from an EMBL/GenBank/DDBJ whole genome shotgun (WGS) entry which is preliminary data.</text>
</comment>
<evidence type="ECO:0000313" key="1">
    <source>
        <dbReference type="EMBL" id="GIX82557.1"/>
    </source>
</evidence>
<gene>
    <name evidence="1" type="ORF">CEXT_160171</name>
</gene>
<name>A0AAV4NGW9_CAEEX</name>
<proteinExistence type="predicted"/>
<accession>A0AAV4NGW9</accession>
<dbReference type="EMBL" id="BPLR01003251">
    <property type="protein sequence ID" value="GIX82557.1"/>
    <property type="molecule type" value="Genomic_DNA"/>
</dbReference>
<reference evidence="1 2" key="1">
    <citation type="submission" date="2021-06" db="EMBL/GenBank/DDBJ databases">
        <title>Caerostris extrusa draft genome.</title>
        <authorList>
            <person name="Kono N."/>
            <person name="Arakawa K."/>
        </authorList>
    </citation>
    <scope>NUCLEOTIDE SEQUENCE [LARGE SCALE GENOMIC DNA]</scope>
</reference>
<keyword evidence="2" id="KW-1185">Reference proteome</keyword>